<dbReference type="AlphaFoldDB" id="A0A2V0NKI1"/>
<dbReference type="STRING" id="307507.A0A2V0NKI1"/>
<evidence type="ECO:0000313" key="3">
    <source>
        <dbReference type="EMBL" id="GBF87818.1"/>
    </source>
</evidence>
<feature type="compositionally biased region" description="Low complexity" evidence="1">
    <location>
        <begin position="294"/>
        <end position="310"/>
    </location>
</feature>
<dbReference type="Proteomes" id="UP000247498">
    <property type="component" value="Unassembled WGS sequence"/>
</dbReference>
<name>A0A2V0NKI1_9CHLO</name>
<dbReference type="EMBL" id="BDRX01000002">
    <property type="protein sequence ID" value="GBF87818.1"/>
    <property type="molecule type" value="Genomic_DNA"/>
</dbReference>
<sequence>MEGDAGGSRGIAAGPKGSVLAERYARGELRAPPAAAAAAATGRGAPQPPPRFPTNEEVVKALQERVETTVDLCRNYRHAAWYMLFVALYMVVLYFQASSFHAAEVVSTLKRELLEDPAVNTLAFASGDQVLAYLGNHVLRPIWTDPVCGDGRCEPPWEFPAWGPFGCRADCGRQPNVSPVIVAVTGNFLGHASLSPRTLMAAVRWNLCLADPARRRRGGADLCWFETDQTFSQYQETQIQSVTLVPGTWYVRVLGDYAGRVSGSVHDAVNETNPTPMATQPVWDSCLTRRSSPAATDGSTTNDSAAASTARRLQEAIGRLRSAAGEERARGLLESALLEAVSNSGGGSGSSSGVAVAG</sequence>
<keyword evidence="2" id="KW-0812">Transmembrane</keyword>
<accession>A0A2V0NKI1</accession>
<gene>
    <name evidence="3" type="ORF">Rsub_00529</name>
</gene>
<reference evidence="3 4" key="1">
    <citation type="journal article" date="2018" name="Sci. Rep.">
        <title>Raphidocelis subcapitata (=Pseudokirchneriella subcapitata) provides an insight into genome evolution and environmental adaptations in the Sphaeropleales.</title>
        <authorList>
            <person name="Suzuki S."/>
            <person name="Yamaguchi H."/>
            <person name="Nakajima N."/>
            <person name="Kawachi M."/>
        </authorList>
    </citation>
    <scope>NUCLEOTIDE SEQUENCE [LARGE SCALE GENOMIC DNA]</scope>
    <source>
        <strain evidence="3 4">NIES-35</strain>
    </source>
</reference>
<evidence type="ECO:0000256" key="1">
    <source>
        <dbReference type="SAM" id="MobiDB-lite"/>
    </source>
</evidence>
<dbReference type="InParanoid" id="A0A2V0NKI1"/>
<protein>
    <submittedName>
        <fullName evidence="3">Uncharacterized protein</fullName>
    </submittedName>
</protein>
<feature type="region of interest" description="Disordered" evidence="1">
    <location>
        <begin position="288"/>
        <end position="310"/>
    </location>
</feature>
<feature type="transmembrane region" description="Helical" evidence="2">
    <location>
        <begin position="79"/>
        <end position="97"/>
    </location>
</feature>
<keyword evidence="2" id="KW-0472">Membrane</keyword>
<evidence type="ECO:0000256" key="2">
    <source>
        <dbReference type="SAM" id="Phobius"/>
    </source>
</evidence>
<organism evidence="3 4">
    <name type="scientific">Raphidocelis subcapitata</name>
    <dbReference type="NCBI Taxonomy" id="307507"/>
    <lineage>
        <taxon>Eukaryota</taxon>
        <taxon>Viridiplantae</taxon>
        <taxon>Chlorophyta</taxon>
        <taxon>core chlorophytes</taxon>
        <taxon>Chlorophyceae</taxon>
        <taxon>CS clade</taxon>
        <taxon>Sphaeropleales</taxon>
        <taxon>Selenastraceae</taxon>
        <taxon>Raphidocelis</taxon>
    </lineage>
</organism>
<evidence type="ECO:0000313" key="4">
    <source>
        <dbReference type="Proteomes" id="UP000247498"/>
    </source>
</evidence>
<dbReference type="OrthoDB" id="537431at2759"/>
<comment type="caution">
    <text evidence="3">The sequence shown here is derived from an EMBL/GenBank/DDBJ whole genome shotgun (WGS) entry which is preliminary data.</text>
</comment>
<keyword evidence="2" id="KW-1133">Transmembrane helix</keyword>
<proteinExistence type="predicted"/>
<keyword evidence="4" id="KW-1185">Reference proteome</keyword>